<keyword evidence="3" id="KW-0378">Hydrolase</keyword>
<evidence type="ECO:0000256" key="3">
    <source>
        <dbReference type="ARBA" id="ARBA00022801"/>
    </source>
</evidence>
<protein>
    <submittedName>
        <fullName evidence="7">Sulfatase-like hydrolase/transferase</fullName>
    </submittedName>
</protein>
<dbReference type="InterPro" id="IPR050738">
    <property type="entry name" value="Sulfatase"/>
</dbReference>
<reference evidence="8" key="1">
    <citation type="journal article" date="2019" name="Int. J. Syst. Evol. Microbiol.">
        <title>The Global Catalogue of Microorganisms (GCM) 10K type strain sequencing project: providing services to taxonomists for standard genome sequencing and annotation.</title>
        <authorList>
            <consortium name="The Broad Institute Genomics Platform"/>
            <consortium name="The Broad Institute Genome Sequencing Center for Infectious Disease"/>
            <person name="Wu L."/>
            <person name="Ma J."/>
        </authorList>
    </citation>
    <scope>NUCLEOTIDE SEQUENCE [LARGE SCALE GENOMIC DNA]</scope>
    <source>
        <strain evidence="8">JCM 31920</strain>
    </source>
</reference>
<evidence type="ECO:0000256" key="2">
    <source>
        <dbReference type="ARBA" id="ARBA00022723"/>
    </source>
</evidence>
<keyword evidence="4" id="KW-0106">Calcium</keyword>
<dbReference type="EMBL" id="BAABEY010000033">
    <property type="protein sequence ID" value="GAA4445312.1"/>
    <property type="molecule type" value="Genomic_DNA"/>
</dbReference>
<dbReference type="RefSeq" id="WP_345031912.1">
    <property type="nucleotide sequence ID" value="NZ_BAABEY010000033.1"/>
</dbReference>
<dbReference type="InterPro" id="IPR000917">
    <property type="entry name" value="Sulfatase_N"/>
</dbReference>
<dbReference type="SUPFAM" id="SSF53649">
    <property type="entry name" value="Alkaline phosphatase-like"/>
    <property type="match status" value="1"/>
</dbReference>
<dbReference type="Gene3D" id="3.40.720.10">
    <property type="entry name" value="Alkaline Phosphatase, subunit A"/>
    <property type="match status" value="1"/>
</dbReference>
<comment type="similarity">
    <text evidence="1">Belongs to the sulfatase family.</text>
</comment>
<dbReference type="PROSITE" id="PS00149">
    <property type="entry name" value="SULFATASE_2"/>
    <property type="match status" value="1"/>
</dbReference>
<evidence type="ECO:0000256" key="1">
    <source>
        <dbReference type="ARBA" id="ARBA00008779"/>
    </source>
</evidence>
<feature type="signal peptide" evidence="5">
    <location>
        <begin position="1"/>
        <end position="21"/>
    </location>
</feature>
<feature type="domain" description="Sulfatase N-terminal" evidence="6">
    <location>
        <begin position="27"/>
        <end position="342"/>
    </location>
</feature>
<dbReference type="InterPro" id="IPR024607">
    <property type="entry name" value="Sulfatase_CS"/>
</dbReference>
<dbReference type="PANTHER" id="PTHR42693">
    <property type="entry name" value="ARYLSULFATASE FAMILY MEMBER"/>
    <property type="match status" value="1"/>
</dbReference>
<evidence type="ECO:0000256" key="4">
    <source>
        <dbReference type="ARBA" id="ARBA00022837"/>
    </source>
</evidence>
<feature type="chain" id="PRO_5045395677" evidence="5">
    <location>
        <begin position="22"/>
        <end position="443"/>
    </location>
</feature>
<proteinExistence type="inferred from homology"/>
<gene>
    <name evidence="7" type="ORF">GCM10023091_36790</name>
</gene>
<accession>A0ABP8M8W9</accession>
<dbReference type="Gene3D" id="3.30.1120.10">
    <property type="match status" value="1"/>
</dbReference>
<dbReference type="Proteomes" id="UP001501508">
    <property type="component" value="Unassembled WGS sequence"/>
</dbReference>
<evidence type="ECO:0000313" key="7">
    <source>
        <dbReference type="EMBL" id="GAA4445312.1"/>
    </source>
</evidence>
<name>A0ABP8M8W9_9BACT</name>
<dbReference type="Pfam" id="PF00884">
    <property type="entry name" value="Sulfatase"/>
    <property type="match status" value="1"/>
</dbReference>
<evidence type="ECO:0000259" key="6">
    <source>
        <dbReference type="Pfam" id="PF00884"/>
    </source>
</evidence>
<dbReference type="InterPro" id="IPR017850">
    <property type="entry name" value="Alkaline_phosphatase_core_sf"/>
</dbReference>
<sequence length="443" mass="49561">MKRIACLILLAANGFAGRPYAQSHSRPNIILIVADDLGYGDPGCYGGRLAPTPHIDRLAAEGMRFTDGYASAATCAPSRLGLMSGRYQQRMGAYSNSTSPRARIPENHLLMPQMLRSCGYHTAHIGKWHINRPTDNAFDEVFNEINGAADYFPGPEGKLTGKLYQPMQHGWSRENGVPYMTDAHGDSAVRFIKTRAGKKDPFFLYLAFNAPHSPWQAPLELKKRFGDVVPEVIGLYAAMIYSMDQNIGKVLRQLDESGMTENTLVLFISDNGPEWGRNYPAFNWPADWDSTIVGSAAPFSGRKAQFLEGGIRIPFIMRWPAVIKPGQTYKKPVSTLDLYETFRVQAKGRVTQTDGVNLLPFLTGEIKGDPHPILFWQGGKNAPVYARMGDWKIRIPSDEGDIQLFNLARDTEENQDVADKHPEKVKEMLTLIDQWLREIRSAE</sequence>
<evidence type="ECO:0000256" key="5">
    <source>
        <dbReference type="SAM" id="SignalP"/>
    </source>
</evidence>
<evidence type="ECO:0000313" key="8">
    <source>
        <dbReference type="Proteomes" id="UP001501508"/>
    </source>
</evidence>
<keyword evidence="8" id="KW-1185">Reference proteome</keyword>
<dbReference type="PANTHER" id="PTHR42693:SF53">
    <property type="entry name" value="ENDO-4-O-SULFATASE"/>
    <property type="match status" value="1"/>
</dbReference>
<comment type="caution">
    <text evidence="7">The sequence shown here is derived from an EMBL/GenBank/DDBJ whole genome shotgun (WGS) entry which is preliminary data.</text>
</comment>
<keyword evidence="5" id="KW-0732">Signal</keyword>
<organism evidence="7 8">
    <name type="scientific">Ravibacter arvi</name>
    <dbReference type="NCBI Taxonomy" id="2051041"/>
    <lineage>
        <taxon>Bacteria</taxon>
        <taxon>Pseudomonadati</taxon>
        <taxon>Bacteroidota</taxon>
        <taxon>Cytophagia</taxon>
        <taxon>Cytophagales</taxon>
        <taxon>Spirosomataceae</taxon>
        <taxon>Ravibacter</taxon>
    </lineage>
</organism>
<keyword evidence="2" id="KW-0479">Metal-binding</keyword>